<dbReference type="EMBL" id="JBIPKE010000018">
    <property type="protein sequence ID" value="MFH6984565.1"/>
    <property type="molecule type" value="Genomic_DNA"/>
</dbReference>
<proteinExistence type="predicted"/>
<accession>A0ABW7NAB0</accession>
<dbReference type="Proteomes" id="UP001610063">
    <property type="component" value="Unassembled WGS sequence"/>
</dbReference>
<comment type="caution">
    <text evidence="1">The sequence shown here is derived from an EMBL/GenBank/DDBJ whole genome shotgun (WGS) entry which is preliminary data.</text>
</comment>
<evidence type="ECO:0000313" key="1">
    <source>
        <dbReference type="EMBL" id="MFH6984565.1"/>
    </source>
</evidence>
<reference evidence="1 2" key="1">
    <citation type="journal article" date="2013" name="Int. J. Syst. Evol. Microbiol.">
        <title>Marinoscillum luteum sp. nov., isolated from marine sediment.</title>
        <authorList>
            <person name="Cha I.T."/>
            <person name="Park S.J."/>
            <person name="Kim S.J."/>
            <person name="Kim J.G."/>
            <person name="Jung M.Y."/>
            <person name="Shin K.S."/>
            <person name="Kwon K.K."/>
            <person name="Yang S.H."/>
            <person name="Seo Y.S."/>
            <person name="Rhee S.K."/>
        </authorList>
    </citation>
    <scope>NUCLEOTIDE SEQUENCE [LARGE SCALE GENOMIC DNA]</scope>
    <source>
        <strain evidence="1 2">KCTC 23939</strain>
    </source>
</reference>
<gene>
    <name evidence="1" type="ORF">ACHKAR_14015</name>
</gene>
<dbReference type="RefSeq" id="WP_395417952.1">
    <property type="nucleotide sequence ID" value="NZ_JBIPKE010000018.1"/>
</dbReference>
<protein>
    <submittedName>
        <fullName evidence="1">Outer membrane beta-barrel protein</fullName>
    </submittedName>
</protein>
<sequence>MSKKILLTGFFALVFLSALYGQTHWLGLGPSVPLADFGEADVEHPTSGMAATGMALGYEFIGPTDSVGLAIFFNASFIWNPFDESSEAQIESSMRSPPENLKYSHYFGLPMAAGVNFSPRNTWQVSAGGVISFFKPSAMVMGRDVYKIKGTTGFGLTLGASLHIGSRVALKARYYWLTNHRLKNGYYRYYNSPENKVQNVNELTAMLAFRLGD</sequence>
<keyword evidence="2" id="KW-1185">Reference proteome</keyword>
<organism evidence="1 2">
    <name type="scientific">Marinoscillum luteum</name>
    <dbReference type="NCBI Taxonomy" id="861051"/>
    <lineage>
        <taxon>Bacteria</taxon>
        <taxon>Pseudomonadati</taxon>
        <taxon>Bacteroidota</taxon>
        <taxon>Cytophagia</taxon>
        <taxon>Cytophagales</taxon>
        <taxon>Reichenbachiellaceae</taxon>
        <taxon>Marinoscillum</taxon>
    </lineage>
</organism>
<evidence type="ECO:0000313" key="2">
    <source>
        <dbReference type="Proteomes" id="UP001610063"/>
    </source>
</evidence>
<name>A0ABW7NAB0_9BACT</name>